<dbReference type="SUPFAM" id="SSF54160">
    <property type="entry name" value="Chromo domain-like"/>
    <property type="match status" value="2"/>
</dbReference>
<dbReference type="OrthoDB" id="326336at2"/>
<evidence type="ECO:0000313" key="1">
    <source>
        <dbReference type="EMBL" id="AKT38076.1"/>
    </source>
</evidence>
<dbReference type="EMBL" id="CP012159">
    <property type="protein sequence ID" value="AKT38076.1"/>
    <property type="molecule type" value="Genomic_DNA"/>
</dbReference>
<dbReference type="AlphaFoldDB" id="A0A0K1EB28"/>
<dbReference type="STRING" id="52.CMC5_022180"/>
<dbReference type="KEGG" id="ccro:CMC5_022180"/>
<protein>
    <recommendedName>
        <fullName evidence="3">Tudor-knot domain-containing protein</fullName>
    </recommendedName>
</protein>
<organism evidence="1 2">
    <name type="scientific">Chondromyces crocatus</name>
    <dbReference type="NCBI Taxonomy" id="52"/>
    <lineage>
        <taxon>Bacteria</taxon>
        <taxon>Pseudomonadati</taxon>
        <taxon>Myxococcota</taxon>
        <taxon>Polyangia</taxon>
        <taxon>Polyangiales</taxon>
        <taxon>Polyangiaceae</taxon>
        <taxon>Chondromyces</taxon>
    </lineage>
</organism>
<dbReference type="RefSeq" id="WP_050430358.1">
    <property type="nucleotide sequence ID" value="NZ_CP012159.1"/>
</dbReference>
<sequence>MAGGTLTVITKGAALMLGLILSLGACKRQYAVGDEVLVEWEGNVYPASILEAVSPTKYKVHFEGYDPVWDDVIPRDRIRGLAEGKVVHPEPPPKVRAKALQAAQTNMYKVGDRVRVDFHGHIYTAVITAIVGQERYRIHYEGYGPEWDETVGLSRIQPK</sequence>
<proteinExistence type="predicted"/>
<dbReference type="Proteomes" id="UP000067626">
    <property type="component" value="Chromosome"/>
</dbReference>
<evidence type="ECO:0000313" key="2">
    <source>
        <dbReference type="Proteomes" id="UP000067626"/>
    </source>
</evidence>
<dbReference type="InterPro" id="IPR016197">
    <property type="entry name" value="Chromo-like_dom_sf"/>
</dbReference>
<reference evidence="1 2" key="1">
    <citation type="submission" date="2015-07" db="EMBL/GenBank/DDBJ databases">
        <title>Genome analysis of myxobacterium Chondromyces crocatus Cm c5 reveals a high potential for natural compound synthesis and the genetic basis for the loss of fruiting body formation.</title>
        <authorList>
            <person name="Zaburannyi N."/>
            <person name="Bunk B."/>
            <person name="Maier J."/>
            <person name="Overmann J."/>
            <person name="Mueller R."/>
        </authorList>
    </citation>
    <scope>NUCLEOTIDE SEQUENCE [LARGE SCALE GENOMIC DNA]</scope>
    <source>
        <strain evidence="1 2">Cm c5</strain>
    </source>
</reference>
<keyword evidence="2" id="KW-1185">Reference proteome</keyword>
<evidence type="ECO:0008006" key="3">
    <source>
        <dbReference type="Google" id="ProtNLM"/>
    </source>
</evidence>
<gene>
    <name evidence="1" type="ORF">CMC5_022180</name>
</gene>
<name>A0A0K1EB28_CHOCO</name>
<accession>A0A0K1EB28</accession>
<dbReference type="Gene3D" id="2.30.30.140">
    <property type="match status" value="2"/>
</dbReference>